<evidence type="ECO:0000313" key="8">
    <source>
        <dbReference type="EMBL" id="GAA4895772.1"/>
    </source>
</evidence>
<evidence type="ECO:0000256" key="6">
    <source>
        <dbReference type="SAM" id="Phobius"/>
    </source>
</evidence>
<dbReference type="EMBL" id="BAABLV010000019">
    <property type="protein sequence ID" value="GAA4895772.1"/>
    <property type="molecule type" value="Genomic_DNA"/>
</dbReference>
<proteinExistence type="predicted"/>
<keyword evidence="4 6" id="KW-1133">Transmembrane helix</keyword>
<dbReference type="PANTHER" id="PTHR30287">
    <property type="entry name" value="MEMBRANE COMPONENT OF PREDICTED ABC SUPERFAMILY METABOLITE UPTAKE TRANSPORTER"/>
    <property type="match status" value="1"/>
</dbReference>
<dbReference type="PANTHER" id="PTHR30287:SF1">
    <property type="entry name" value="INNER MEMBRANE PROTEIN"/>
    <property type="match status" value="1"/>
</dbReference>
<protein>
    <recommendedName>
        <fullName evidence="7">ABC3 transporter permease C-terminal domain-containing protein</fullName>
    </recommendedName>
</protein>
<dbReference type="Pfam" id="PF02687">
    <property type="entry name" value="FtsX"/>
    <property type="match status" value="2"/>
</dbReference>
<evidence type="ECO:0000256" key="4">
    <source>
        <dbReference type="ARBA" id="ARBA00022989"/>
    </source>
</evidence>
<dbReference type="InterPro" id="IPR003838">
    <property type="entry name" value="ABC3_permease_C"/>
</dbReference>
<accession>A0ABP9FAP0</accession>
<evidence type="ECO:0000313" key="9">
    <source>
        <dbReference type="Proteomes" id="UP001501521"/>
    </source>
</evidence>
<feature type="transmembrane region" description="Helical" evidence="6">
    <location>
        <begin position="699"/>
        <end position="720"/>
    </location>
</feature>
<feature type="domain" description="ABC3 transporter permease C-terminal" evidence="7">
    <location>
        <begin position="265"/>
        <end position="381"/>
    </location>
</feature>
<keyword evidence="3 6" id="KW-0812">Transmembrane</keyword>
<feature type="transmembrane region" description="Helical" evidence="6">
    <location>
        <begin position="427"/>
        <end position="447"/>
    </location>
</feature>
<evidence type="ECO:0000256" key="1">
    <source>
        <dbReference type="ARBA" id="ARBA00004651"/>
    </source>
</evidence>
<evidence type="ECO:0000259" key="7">
    <source>
        <dbReference type="Pfam" id="PF02687"/>
    </source>
</evidence>
<keyword evidence="9" id="KW-1185">Reference proteome</keyword>
<evidence type="ECO:0000256" key="3">
    <source>
        <dbReference type="ARBA" id="ARBA00022692"/>
    </source>
</evidence>
<name>A0ABP9FAP0_9ACTN</name>
<comment type="subcellular location">
    <subcellularLocation>
        <location evidence="1">Cell membrane</location>
        <topology evidence="1">Multi-pass membrane protein</topology>
    </subcellularLocation>
</comment>
<organism evidence="8 9">
    <name type="scientific">Tessaracoccus lubricantis</name>
    <dbReference type="NCBI Taxonomy" id="545543"/>
    <lineage>
        <taxon>Bacteria</taxon>
        <taxon>Bacillati</taxon>
        <taxon>Actinomycetota</taxon>
        <taxon>Actinomycetes</taxon>
        <taxon>Propionibacteriales</taxon>
        <taxon>Propionibacteriaceae</taxon>
        <taxon>Tessaracoccus</taxon>
    </lineage>
</organism>
<comment type="caution">
    <text evidence="8">The sequence shown here is derived from an EMBL/GenBank/DDBJ whole genome shotgun (WGS) entry which is preliminary data.</text>
</comment>
<feature type="transmembrane region" description="Helical" evidence="6">
    <location>
        <begin position="740"/>
        <end position="760"/>
    </location>
</feature>
<feature type="transmembrane region" description="Helical" evidence="6">
    <location>
        <begin position="351"/>
        <end position="376"/>
    </location>
</feature>
<keyword evidence="2" id="KW-1003">Cell membrane</keyword>
<dbReference type="InterPro" id="IPR038766">
    <property type="entry name" value="Membrane_comp_ABC_pdt"/>
</dbReference>
<feature type="transmembrane region" description="Helical" evidence="6">
    <location>
        <begin position="310"/>
        <end position="331"/>
    </location>
</feature>
<gene>
    <name evidence="8" type="ORF">GCM10025789_11690</name>
</gene>
<feature type="transmembrane region" description="Helical" evidence="6">
    <location>
        <begin position="650"/>
        <end position="672"/>
    </location>
</feature>
<feature type="domain" description="ABC3 transporter permease C-terminal" evidence="7">
    <location>
        <begin position="650"/>
        <end position="769"/>
    </location>
</feature>
<feature type="transmembrane region" description="Helical" evidence="6">
    <location>
        <begin position="257"/>
        <end position="281"/>
    </location>
</feature>
<evidence type="ECO:0000256" key="2">
    <source>
        <dbReference type="ARBA" id="ARBA00022475"/>
    </source>
</evidence>
<sequence length="776" mass="80440">MVTVLLMKRILRRRPGQAFTIFVLTLLAAAMAHTAIILLTDYAGNIERKAEQWNAPSAVYVLSDGAPAQRLADMVAEDEAVDAVETAPSFGAMTTIDVNGENLTSLANVVDLSRAGKLGPPVVVDAADGAPEGIWVPSSLRAAGAYGLGDDLTFDTTQGTSTFRIVGFIEDLYGGASGMGTLTFGLDEATFAGFGAPGFQPTVNLKVQGDDVTAASAAVDAALGEIQGALAPGETLQPWWSHDLNIAKAAASMSSSIFVAMLAALAGVIVVIAAVVTRFVLKNLIISDMASIGTLRAAGFTTAGIVGKLVAAYGALTVLGAAVGSASSYLLLPPMARSFQAQNGLSWQPRFSWVALVVTVAAMLAVVVVTATFAALRVRRVTTVGALRGGIATHSFTVDHFPLATTGGRLSTLLGMKAGLRQAGQNVLLAVTVAIVAFAGVFTLGMVDNLLGDRDKATELLVGTVEDVSVVPSADADPVALLGEVKALPGVKDAYFHTFDGLNVDGLAIAFTVTPEPAAQRLDPLARGRMPEHDNEIAIGGRLSSVLGLDVGDTHILDLGSGEADFVVTGVTSSARNMGQNVTISSDGYRRLTPSFRDSTIAVFADDPDQLIETAKERLGGQLGSVTNQRENVEAQLASYLSMVPIISTFMISFVVVVTVLVVGLVVTTMLVQTHRELGIKKAMGFTNRELSGQTRWTYLPAIALGAVVGAGAGALALSPLLTVLLSQLGILKVDAAADWLTTAVIALGILAIGAGVLWVSSLRIGRISAYALVTE</sequence>
<evidence type="ECO:0000256" key="5">
    <source>
        <dbReference type="ARBA" id="ARBA00023136"/>
    </source>
</evidence>
<keyword evidence="5 6" id="KW-0472">Membrane</keyword>
<dbReference type="Proteomes" id="UP001501521">
    <property type="component" value="Unassembled WGS sequence"/>
</dbReference>
<reference evidence="9" key="1">
    <citation type="journal article" date="2019" name="Int. J. Syst. Evol. Microbiol.">
        <title>The Global Catalogue of Microorganisms (GCM) 10K type strain sequencing project: providing services to taxonomists for standard genome sequencing and annotation.</title>
        <authorList>
            <consortium name="The Broad Institute Genomics Platform"/>
            <consortium name="The Broad Institute Genome Sequencing Center for Infectious Disease"/>
            <person name="Wu L."/>
            <person name="Ma J."/>
        </authorList>
    </citation>
    <scope>NUCLEOTIDE SEQUENCE [LARGE SCALE GENOMIC DNA]</scope>
    <source>
        <strain evidence="9">JCM 19125</strain>
    </source>
</reference>